<keyword evidence="2 14" id="KW-0645">Protease</keyword>
<evidence type="ECO:0000256" key="12">
    <source>
        <dbReference type="PIRSR" id="PIRSR627057-1"/>
    </source>
</evidence>
<dbReference type="Pfam" id="PF16491">
    <property type="entry name" value="Peptidase_M48_N"/>
    <property type="match status" value="1"/>
</dbReference>
<dbReference type="AlphaFoldDB" id="A0A6S8ENZ2"/>
<dbReference type="CDD" id="cd07343">
    <property type="entry name" value="M48A_Zmpste24p_like"/>
    <property type="match status" value="1"/>
</dbReference>
<feature type="active site" description="Proton donor" evidence="12">
    <location>
        <position position="407"/>
    </location>
</feature>
<dbReference type="FunFam" id="3.30.2010.10:FF:000002">
    <property type="entry name" value="CAAX prenyl protease"/>
    <property type="match status" value="1"/>
</dbReference>
<feature type="active site" evidence="12">
    <location>
        <position position="315"/>
    </location>
</feature>
<keyword evidence="4 13" id="KW-0479">Metal-binding</keyword>
<evidence type="ECO:0000256" key="9">
    <source>
        <dbReference type="ARBA" id="ARBA00023049"/>
    </source>
</evidence>
<evidence type="ECO:0000256" key="5">
    <source>
        <dbReference type="ARBA" id="ARBA00022801"/>
    </source>
</evidence>
<keyword evidence="10 14" id="KW-0472">Membrane</keyword>
<dbReference type="EMBL" id="HBIJ01018821">
    <property type="protein sequence ID" value="CAE0371610.1"/>
    <property type="molecule type" value="Transcribed_RNA"/>
</dbReference>
<feature type="transmembrane region" description="Helical" evidence="14">
    <location>
        <begin position="18"/>
        <end position="36"/>
    </location>
</feature>
<keyword evidence="9 14" id="KW-0482">Metalloprotease</keyword>
<comment type="cofactor">
    <cofactor evidence="13 14">
        <name>Zn(2+)</name>
        <dbReference type="ChEBI" id="CHEBI:29105"/>
    </cofactor>
    <text evidence="13 14">Binds 1 zinc ion per subunit.</text>
</comment>
<comment type="subcellular location">
    <subcellularLocation>
        <location evidence="1 14">Endoplasmic reticulum membrane</location>
        <topology evidence="1 14">Multi-pass membrane protein</topology>
    </subcellularLocation>
</comment>
<feature type="transmembrane region" description="Helical" evidence="14">
    <location>
        <begin position="372"/>
        <end position="395"/>
    </location>
</feature>
<feature type="binding site" evidence="13">
    <location>
        <position position="403"/>
    </location>
    <ligand>
        <name>Zn(2+)</name>
        <dbReference type="ChEBI" id="CHEBI:29105"/>
        <note>catalytic</note>
    </ligand>
</feature>
<sequence>MEAPVYRQSGWESPGNSWLLLSIGFGLLVHLWETYLDYRQHIRLKVSGAEVPVELKKLVERMDSDEEKLLEKLTEKGPKAQAYALAKSRFKFVNSSFQLILSIATTILGLSPYAWDLASGYGAKWFGGSPESREIKDSLLFMGVITVFETITTLPFDYYSTFVIEQKHGFNKSTVRLFITDKIKSLLLTALIGGPIVAALLSIVRAVGAQNLALYVGVFVFCISLLLLTIFPVVIQPLFNKYEPLEAGELKSAIEALAESVKYPLYKLFTVDGSKRSNHSNAYMYGFFKAKRIVLFDTLLKQASSEEIVAILAHELGHWSHGHTLLAFAVTQTYFFASFYFFSRAMAAVDMYRSFGFRAIRGTKSPTAGAPIIVGLMLFFSTLWTPVDHTLNFLLTLNSRRMEYQADQYAVALNKADALARGLVKITFENLGILDPDPWYSTYHHSHPPLVHRLRAISIAQESTSNKKLD</sequence>
<evidence type="ECO:0000256" key="2">
    <source>
        <dbReference type="ARBA" id="ARBA00022670"/>
    </source>
</evidence>
<feature type="binding site" evidence="13">
    <location>
        <position position="314"/>
    </location>
    <ligand>
        <name>Zn(2+)</name>
        <dbReference type="ChEBI" id="CHEBI:29105"/>
        <note>catalytic</note>
    </ligand>
</feature>
<evidence type="ECO:0000256" key="4">
    <source>
        <dbReference type="ARBA" id="ARBA00022723"/>
    </source>
</evidence>
<evidence type="ECO:0000256" key="7">
    <source>
        <dbReference type="ARBA" id="ARBA00022833"/>
    </source>
</evidence>
<keyword evidence="7 13" id="KW-0862">Zinc</keyword>
<comment type="similarity">
    <text evidence="14">Belongs to the peptidase M48A family.</text>
</comment>
<dbReference type="GO" id="GO:0046872">
    <property type="term" value="F:metal ion binding"/>
    <property type="evidence" value="ECO:0007669"/>
    <property type="project" value="UniProtKB-UniRule"/>
</dbReference>
<proteinExistence type="inferred from homology"/>
<feature type="transmembrane region" description="Helical" evidence="14">
    <location>
        <begin position="212"/>
        <end position="235"/>
    </location>
</feature>
<evidence type="ECO:0000259" key="16">
    <source>
        <dbReference type="Pfam" id="PF16491"/>
    </source>
</evidence>
<dbReference type="InterPro" id="IPR001915">
    <property type="entry name" value="Peptidase_M48"/>
</dbReference>
<evidence type="ECO:0000313" key="18">
    <source>
        <dbReference type="EMBL" id="CAE0371610.1"/>
    </source>
</evidence>
<feature type="domain" description="Peptidase M48" evidence="15">
    <location>
        <begin position="244"/>
        <end position="458"/>
    </location>
</feature>
<dbReference type="GO" id="GO:0071586">
    <property type="term" value="P:CAAX-box protein processing"/>
    <property type="evidence" value="ECO:0007669"/>
    <property type="project" value="UniProtKB-UniRule"/>
</dbReference>
<evidence type="ECO:0000313" key="17">
    <source>
        <dbReference type="EMBL" id="CAE0371609.1"/>
    </source>
</evidence>
<comment type="catalytic activity">
    <reaction evidence="11 14">
        <text>Hydrolyzes the peptide bond -P2-(S-farnesyl or geranylgeranyl)C-P1'-P2'-P3'-COOH where P1' and P2' are amino acids with aliphatic side chains and P3' is any C-terminal residue.</text>
        <dbReference type="EC" id="3.4.24.84"/>
    </reaction>
</comment>
<keyword evidence="6 14" id="KW-0256">Endoplasmic reticulum</keyword>
<feature type="transmembrane region" description="Helical" evidence="14">
    <location>
        <begin position="325"/>
        <end position="343"/>
    </location>
</feature>
<feature type="binding site" evidence="13">
    <location>
        <position position="318"/>
    </location>
    <ligand>
        <name>Zn(2+)</name>
        <dbReference type="ChEBI" id="CHEBI:29105"/>
        <note>catalytic</note>
    </ligand>
</feature>
<evidence type="ECO:0000256" key="13">
    <source>
        <dbReference type="PIRSR" id="PIRSR627057-2"/>
    </source>
</evidence>
<dbReference type="Gene3D" id="3.30.2010.10">
    <property type="entry name" value="Metalloproteases ('zincins'), catalytic domain"/>
    <property type="match status" value="1"/>
</dbReference>
<dbReference type="EC" id="3.4.24.84" evidence="14"/>
<organism evidence="19">
    <name type="scientific">Aureoumbra lagunensis</name>
    <dbReference type="NCBI Taxonomy" id="44058"/>
    <lineage>
        <taxon>Eukaryota</taxon>
        <taxon>Sar</taxon>
        <taxon>Stramenopiles</taxon>
        <taxon>Ochrophyta</taxon>
        <taxon>Pelagophyceae</taxon>
        <taxon>Pelagomonadales</taxon>
        <taxon>Aureoumbra</taxon>
    </lineage>
</organism>
<feature type="transmembrane region" description="Helical" evidence="14">
    <location>
        <begin position="185"/>
        <end position="206"/>
    </location>
</feature>
<comment type="function">
    <text evidence="14">Proteolytically removes the C-terminal three residues of farnesylated proteins.</text>
</comment>
<evidence type="ECO:0000256" key="10">
    <source>
        <dbReference type="ARBA" id="ARBA00023136"/>
    </source>
</evidence>
<evidence type="ECO:0000256" key="11">
    <source>
        <dbReference type="ARBA" id="ARBA00044456"/>
    </source>
</evidence>
<dbReference type="Pfam" id="PF01435">
    <property type="entry name" value="Peptidase_M48"/>
    <property type="match status" value="1"/>
</dbReference>
<feature type="transmembrane region" description="Helical" evidence="14">
    <location>
        <begin position="97"/>
        <end position="115"/>
    </location>
</feature>
<dbReference type="InterPro" id="IPR032456">
    <property type="entry name" value="Peptidase_M48_N"/>
</dbReference>
<accession>A0A6S8ENZ2</accession>
<keyword evidence="3 14" id="KW-0812">Transmembrane</keyword>
<dbReference type="GO" id="GO:0005789">
    <property type="term" value="C:endoplasmic reticulum membrane"/>
    <property type="evidence" value="ECO:0007669"/>
    <property type="project" value="UniProtKB-SubCell"/>
</dbReference>
<evidence type="ECO:0000256" key="1">
    <source>
        <dbReference type="ARBA" id="ARBA00004477"/>
    </source>
</evidence>
<keyword evidence="5 14" id="KW-0378">Hydrolase</keyword>
<gene>
    <name evidence="17" type="ORF">ALAG00032_LOCUS12391</name>
    <name evidence="18" type="ORF">ALAG00032_LOCUS12392</name>
    <name evidence="19" type="ORF">ALAG00032_LOCUS12393</name>
</gene>
<keyword evidence="8 14" id="KW-1133">Transmembrane helix</keyword>
<dbReference type="EMBL" id="HBIJ01018822">
    <property type="protein sequence ID" value="CAE0371611.1"/>
    <property type="molecule type" value="Transcribed_RNA"/>
</dbReference>
<dbReference type="InterPro" id="IPR027057">
    <property type="entry name" value="CAXX_Prtase_1"/>
</dbReference>
<evidence type="ECO:0000256" key="6">
    <source>
        <dbReference type="ARBA" id="ARBA00022824"/>
    </source>
</evidence>
<protein>
    <recommendedName>
        <fullName evidence="14">CAAX prenyl protease</fullName>
        <ecNumber evidence="14">3.4.24.84</ecNumber>
    </recommendedName>
</protein>
<evidence type="ECO:0000259" key="15">
    <source>
        <dbReference type="Pfam" id="PF01435"/>
    </source>
</evidence>
<dbReference type="PANTHER" id="PTHR10120">
    <property type="entry name" value="CAAX PRENYL PROTEASE 1"/>
    <property type="match status" value="1"/>
</dbReference>
<name>A0A6S8ENZ2_9STRA</name>
<feature type="domain" description="CAAX prenyl protease 1 N-terminal" evidence="16">
    <location>
        <begin position="76"/>
        <end position="241"/>
    </location>
</feature>
<reference evidence="19" key="1">
    <citation type="submission" date="2021-01" db="EMBL/GenBank/DDBJ databases">
        <authorList>
            <person name="Corre E."/>
            <person name="Pelletier E."/>
            <person name="Niang G."/>
            <person name="Scheremetjew M."/>
            <person name="Finn R."/>
            <person name="Kale V."/>
            <person name="Holt S."/>
            <person name="Cochrane G."/>
            <person name="Meng A."/>
            <person name="Brown T."/>
            <person name="Cohen L."/>
        </authorList>
    </citation>
    <scope>NUCLEOTIDE SEQUENCE</scope>
    <source>
        <strain evidence="19">CCMP1510</strain>
    </source>
</reference>
<evidence type="ECO:0000256" key="3">
    <source>
        <dbReference type="ARBA" id="ARBA00022692"/>
    </source>
</evidence>
<evidence type="ECO:0000256" key="8">
    <source>
        <dbReference type="ARBA" id="ARBA00022989"/>
    </source>
</evidence>
<evidence type="ECO:0000313" key="19">
    <source>
        <dbReference type="EMBL" id="CAE0371611.1"/>
    </source>
</evidence>
<dbReference type="EMBL" id="HBIJ01018820">
    <property type="protein sequence ID" value="CAE0371609.1"/>
    <property type="molecule type" value="Transcribed_RNA"/>
</dbReference>
<evidence type="ECO:0000256" key="14">
    <source>
        <dbReference type="RuleBase" id="RU366005"/>
    </source>
</evidence>
<dbReference type="GO" id="GO:0004222">
    <property type="term" value="F:metalloendopeptidase activity"/>
    <property type="evidence" value="ECO:0007669"/>
    <property type="project" value="UniProtKB-UniRule"/>
</dbReference>